<gene>
    <name evidence="2" type="ORF">PGLA1383_LOCUS35661</name>
</gene>
<feature type="region of interest" description="Disordered" evidence="1">
    <location>
        <begin position="22"/>
        <end position="104"/>
    </location>
</feature>
<evidence type="ECO:0000313" key="3">
    <source>
        <dbReference type="Proteomes" id="UP000654075"/>
    </source>
</evidence>
<keyword evidence="3" id="KW-1185">Reference proteome</keyword>
<dbReference type="EMBL" id="CAJNNV010026367">
    <property type="protein sequence ID" value="CAE8618007.1"/>
    <property type="molecule type" value="Genomic_DNA"/>
</dbReference>
<sequence length="187" mass="19811">MSKRSADVANLPAEDRGVFVMDENGQCHAAHEPEALSPEGAWAETHNVEADEEQLPDADKTGQTSGISTATSSPVLAPQGVPAPLSPQRSAAHSPPLVPLGSTSPEARARYLNSDLGHLSVRELKARLAKLGAGEHELAAIVEKEELVELIEELNLKQKGQNQQAAPGSGLPDLDFEETEPLPPLIL</sequence>
<evidence type="ECO:0000256" key="1">
    <source>
        <dbReference type="SAM" id="MobiDB-lite"/>
    </source>
</evidence>
<organism evidence="2 3">
    <name type="scientific">Polarella glacialis</name>
    <name type="common">Dinoflagellate</name>
    <dbReference type="NCBI Taxonomy" id="89957"/>
    <lineage>
        <taxon>Eukaryota</taxon>
        <taxon>Sar</taxon>
        <taxon>Alveolata</taxon>
        <taxon>Dinophyceae</taxon>
        <taxon>Suessiales</taxon>
        <taxon>Suessiaceae</taxon>
        <taxon>Polarella</taxon>
    </lineage>
</organism>
<feature type="region of interest" description="Disordered" evidence="1">
    <location>
        <begin position="158"/>
        <end position="187"/>
    </location>
</feature>
<accession>A0A813G0X0</accession>
<dbReference type="Proteomes" id="UP000654075">
    <property type="component" value="Unassembled WGS sequence"/>
</dbReference>
<name>A0A813G0X0_POLGL</name>
<comment type="caution">
    <text evidence="2">The sequence shown here is derived from an EMBL/GenBank/DDBJ whole genome shotgun (WGS) entry which is preliminary data.</text>
</comment>
<feature type="compositionally biased region" description="Polar residues" evidence="1">
    <location>
        <begin position="61"/>
        <end position="74"/>
    </location>
</feature>
<protein>
    <submittedName>
        <fullName evidence="2">Uncharacterized protein</fullName>
    </submittedName>
</protein>
<dbReference type="AlphaFoldDB" id="A0A813G0X0"/>
<proteinExistence type="predicted"/>
<reference evidence="2" key="1">
    <citation type="submission" date="2021-02" db="EMBL/GenBank/DDBJ databases">
        <authorList>
            <person name="Dougan E. K."/>
            <person name="Rhodes N."/>
            <person name="Thang M."/>
            <person name="Chan C."/>
        </authorList>
    </citation>
    <scope>NUCLEOTIDE SEQUENCE</scope>
</reference>
<evidence type="ECO:0000313" key="2">
    <source>
        <dbReference type="EMBL" id="CAE8618007.1"/>
    </source>
</evidence>